<dbReference type="RefSeq" id="WP_172555359.1">
    <property type="nucleotide sequence ID" value="NZ_CP035727.2"/>
</dbReference>
<gene>
    <name evidence="9" type="ORF">EVG22_25810</name>
</gene>
<keyword evidence="7" id="KW-0472">Membrane</keyword>
<dbReference type="InterPro" id="IPR043504">
    <property type="entry name" value="Peptidase_S1_PA_chymotrypsin"/>
</dbReference>
<keyword evidence="2 6" id="KW-0645">Protease</keyword>
<protein>
    <recommendedName>
        <fullName evidence="6">Serine protease</fullName>
        <ecNumber evidence="6">3.4.21.-</ecNumber>
    </recommendedName>
</protein>
<dbReference type="PANTHER" id="PTHR15462:SF8">
    <property type="entry name" value="SERINE PROTEASE"/>
    <property type="match status" value="1"/>
</dbReference>
<evidence type="ECO:0000313" key="10">
    <source>
        <dbReference type="Proteomes" id="UP000501374"/>
    </source>
</evidence>
<accession>A0A6H0TKC9</accession>
<dbReference type="Pfam" id="PF00089">
    <property type="entry name" value="Trypsin"/>
    <property type="match status" value="1"/>
</dbReference>
<reference evidence="10" key="1">
    <citation type="submission" date="2019-02" db="EMBL/GenBank/DDBJ databases">
        <title>Structural and Functional analysis of Lanthipeptide from Bacillus thuringiensis serovar andalousiensis B23193.</title>
        <authorList>
            <person name="Andreeva J.V."/>
            <person name="Grigoreva A."/>
        </authorList>
    </citation>
    <scope>NUCLEOTIDE SEQUENCE [LARGE SCALE GENOMIC DNA]</scope>
    <source>
        <strain evidence="10">B23193</strain>
    </source>
</reference>
<dbReference type="InterPro" id="IPR009003">
    <property type="entry name" value="Peptidase_S1_PA"/>
</dbReference>
<dbReference type="Gene3D" id="2.40.10.10">
    <property type="entry name" value="Trypsin-like serine proteases"/>
    <property type="match status" value="2"/>
</dbReference>
<dbReference type="InterPro" id="IPR001254">
    <property type="entry name" value="Trypsin_dom"/>
</dbReference>
<dbReference type="InterPro" id="IPR018114">
    <property type="entry name" value="TRYPSIN_HIS"/>
</dbReference>
<evidence type="ECO:0000256" key="4">
    <source>
        <dbReference type="ARBA" id="ARBA00022801"/>
    </source>
</evidence>
<dbReference type="GO" id="GO:0004252">
    <property type="term" value="F:serine-type endopeptidase activity"/>
    <property type="evidence" value="ECO:0007669"/>
    <property type="project" value="InterPro"/>
</dbReference>
<dbReference type="Proteomes" id="UP000501374">
    <property type="component" value="Chromosome"/>
</dbReference>
<keyword evidence="4 6" id="KW-0378">Hydrolase</keyword>
<dbReference type="PRINTS" id="PR00839">
    <property type="entry name" value="V8PROTEASE"/>
</dbReference>
<evidence type="ECO:0000256" key="6">
    <source>
        <dbReference type="RuleBase" id="RU004296"/>
    </source>
</evidence>
<dbReference type="InterPro" id="IPR050966">
    <property type="entry name" value="Glutamyl_endopeptidase"/>
</dbReference>
<evidence type="ECO:0000256" key="3">
    <source>
        <dbReference type="ARBA" id="ARBA00022729"/>
    </source>
</evidence>
<dbReference type="GO" id="GO:0006508">
    <property type="term" value="P:proteolysis"/>
    <property type="evidence" value="ECO:0007669"/>
    <property type="project" value="UniProtKB-KW"/>
</dbReference>
<keyword evidence="7" id="KW-1133">Transmembrane helix</keyword>
<keyword evidence="5 6" id="KW-0720">Serine protease</keyword>
<feature type="domain" description="Peptidase S1" evidence="8">
    <location>
        <begin position="128"/>
        <end position="260"/>
    </location>
</feature>
<evidence type="ECO:0000256" key="5">
    <source>
        <dbReference type="ARBA" id="ARBA00022825"/>
    </source>
</evidence>
<keyword evidence="3" id="KW-0732">Signal</keyword>
<dbReference type="AlphaFoldDB" id="A0A6H0TKC9"/>
<comment type="similarity">
    <text evidence="1 6">Belongs to the peptidase S1B family.</text>
</comment>
<dbReference type="EC" id="3.4.21.-" evidence="6"/>
<keyword evidence="7" id="KW-0812">Transmembrane</keyword>
<evidence type="ECO:0000256" key="1">
    <source>
        <dbReference type="ARBA" id="ARBA00008764"/>
    </source>
</evidence>
<organism evidence="9 10">
    <name type="scientific">Bacillus thuringiensis serovar andalousiensis</name>
    <dbReference type="NCBI Taxonomy" id="257985"/>
    <lineage>
        <taxon>Bacteria</taxon>
        <taxon>Bacillati</taxon>
        <taxon>Bacillota</taxon>
        <taxon>Bacilli</taxon>
        <taxon>Bacillales</taxon>
        <taxon>Bacillaceae</taxon>
        <taxon>Bacillus</taxon>
        <taxon>Bacillus cereus group</taxon>
    </lineage>
</organism>
<sequence length="324" mass="36578">MLDSFISIRCRLALYSFGVLFIFFCTVFLVNQKVYAEDVPWTSVSNEGDRVLFEEHSLRIKDEDRRELISDPFEGRKHRGEDWGYLLRDTNFKYSSNILTHSVIGRDDRIRVIDTTLYPYRTIVHLVIQFNGQEVYGCTGALISKDTVLTAGHCIYDKKLGGWATNVIATPGRNGNQAPYLPFSWKKLYSVSGWTDDGDSEFDYGAIKLDGSPGDYTGWLGYRTTNVESPKGLLAVVPGYPCDKLGNEAYTMWTDYGPIEGTSPRILTYRMDTYGCQSGAPVYHDYSSRTGATVIAVHTAGSNSWNFGNRVTDNVFNNLKKWSE</sequence>
<dbReference type="PROSITE" id="PS00134">
    <property type="entry name" value="TRYPSIN_HIS"/>
    <property type="match status" value="1"/>
</dbReference>
<dbReference type="EMBL" id="CP035727">
    <property type="protein sequence ID" value="QIW21621.1"/>
    <property type="molecule type" value="Genomic_DNA"/>
</dbReference>
<evidence type="ECO:0000259" key="8">
    <source>
        <dbReference type="Pfam" id="PF00089"/>
    </source>
</evidence>
<evidence type="ECO:0000256" key="7">
    <source>
        <dbReference type="SAM" id="Phobius"/>
    </source>
</evidence>
<evidence type="ECO:0000256" key="2">
    <source>
        <dbReference type="ARBA" id="ARBA00022670"/>
    </source>
</evidence>
<feature type="transmembrane region" description="Helical" evidence="7">
    <location>
        <begin position="12"/>
        <end position="30"/>
    </location>
</feature>
<evidence type="ECO:0000313" key="9">
    <source>
        <dbReference type="EMBL" id="QIW21621.1"/>
    </source>
</evidence>
<dbReference type="SUPFAM" id="SSF50494">
    <property type="entry name" value="Trypsin-like serine proteases"/>
    <property type="match status" value="1"/>
</dbReference>
<dbReference type="PANTHER" id="PTHR15462">
    <property type="entry name" value="SERINE PROTEASE"/>
    <property type="match status" value="1"/>
</dbReference>
<name>A0A6H0TKC9_BACTU</name>
<proteinExistence type="inferred from homology"/>
<dbReference type="InterPro" id="IPR008256">
    <property type="entry name" value="Peptidase_S1B"/>
</dbReference>